<dbReference type="EMBL" id="CP000112">
    <property type="protein sequence ID" value="ABB37593.1"/>
    <property type="molecule type" value="Genomic_DNA"/>
</dbReference>
<reference evidence="2 3" key="1">
    <citation type="journal article" date="2011" name="J. Bacteriol.">
        <title>Complete genome sequence and updated annotation of Desulfovibrio alaskensis G20.</title>
        <authorList>
            <person name="Hauser L.J."/>
            <person name="Land M.L."/>
            <person name="Brown S.D."/>
            <person name="Larimer F."/>
            <person name="Keller K.L."/>
            <person name="Rapp-Giles B.J."/>
            <person name="Price M.N."/>
            <person name="Lin M."/>
            <person name="Bruce D.C."/>
            <person name="Detter J.C."/>
            <person name="Tapia R."/>
            <person name="Han C.S."/>
            <person name="Goodwin L.A."/>
            <person name="Cheng J.F."/>
            <person name="Pitluck S."/>
            <person name="Copeland A."/>
            <person name="Lucas S."/>
            <person name="Nolan M."/>
            <person name="Lapidus A.L."/>
            <person name="Palumbo A.V."/>
            <person name="Wall J.D."/>
        </authorList>
    </citation>
    <scope>NUCLEOTIDE SEQUENCE [LARGE SCALE GENOMIC DNA]</scope>
    <source>
        <strain evidence="3">ATCC BAA 1058 / DSM 17464 / G20</strain>
    </source>
</reference>
<dbReference type="InterPro" id="IPR052564">
    <property type="entry name" value="N-acetyltrans/Recomb-assoc"/>
</dbReference>
<dbReference type="CDD" id="cd04301">
    <property type="entry name" value="NAT_SF"/>
    <property type="match status" value="1"/>
</dbReference>
<evidence type="ECO:0000259" key="1">
    <source>
        <dbReference type="PROSITE" id="PS51186"/>
    </source>
</evidence>
<dbReference type="InterPro" id="IPR000182">
    <property type="entry name" value="GNAT_dom"/>
</dbReference>
<dbReference type="PANTHER" id="PTHR43451:SF1">
    <property type="entry name" value="ACETYLTRANSFERASE"/>
    <property type="match status" value="1"/>
</dbReference>
<name>Q314Q3_OLEA2</name>
<organism evidence="2 3">
    <name type="scientific">Oleidesulfovibrio alaskensis (strain ATCC BAA-1058 / DSM 17464 / G20)</name>
    <name type="common">Desulfovibrio alaskensis</name>
    <dbReference type="NCBI Taxonomy" id="207559"/>
    <lineage>
        <taxon>Bacteria</taxon>
        <taxon>Pseudomonadati</taxon>
        <taxon>Thermodesulfobacteriota</taxon>
        <taxon>Desulfovibrionia</taxon>
        <taxon>Desulfovibrionales</taxon>
        <taxon>Desulfovibrionaceae</taxon>
        <taxon>Oleidesulfovibrio</taxon>
    </lineage>
</organism>
<dbReference type="Proteomes" id="UP000002710">
    <property type="component" value="Chromosome"/>
</dbReference>
<evidence type="ECO:0000313" key="3">
    <source>
        <dbReference type="Proteomes" id="UP000002710"/>
    </source>
</evidence>
<protein>
    <submittedName>
        <fullName evidence="2">GCN5-related N-acetyltransferase</fullName>
    </submittedName>
</protein>
<dbReference type="PROSITE" id="PS51186">
    <property type="entry name" value="GNAT"/>
    <property type="match status" value="1"/>
</dbReference>
<gene>
    <name evidence="2" type="ordered locus">Dde_0792</name>
</gene>
<dbReference type="HOGENOM" id="CLU_120448_0_0_7"/>
<dbReference type="GO" id="GO:0016747">
    <property type="term" value="F:acyltransferase activity, transferring groups other than amino-acyl groups"/>
    <property type="evidence" value="ECO:0007669"/>
    <property type="project" value="InterPro"/>
</dbReference>
<accession>Q314Q3</accession>
<keyword evidence="3" id="KW-1185">Reference proteome</keyword>
<dbReference type="InterPro" id="IPR016181">
    <property type="entry name" value="Acyl_CoA_acyltransferase"/>
</dbReference>
<dbReference type="STRING" id="207559.Dde_0792"/>
<dbReference type="SUPFAM" id="SSF55729">
    <property type="entry name" value="Acyl-CoA N-acyltransferases (Nat)"/>
    <property type="match status" value="1"/>
</dbReference>
<evidence type="ECO:0000313" key="2">
    <source>
        <dbReference type="EMBL" id="ABB37593.1"/>
    </source>
</evidence>
<dbReference type="RefSeq" id="WP_011366855.1">
    <property type="nucleotide sequence ID" value="NC_007519.1"/>
</dbReference>
<dbReference type="Pfam" id="PF13673">
    <property type="entry name" value="Acetyltransf_10"/>
    <property type="match status" value="1"/>
</dbReference>
<keyword evidence="2" id="KW-0808">Transferase</keyword>
<dbReference type="KEGG" id="dde:Dde_0792"/>
<sequence>MQKTTQTPVVHMMRPHEAGAVCALIAEVFDEFVAPEYCAAGAAHFHTFVQPDVLQGRIADGGMVFVAYMGDELAGIIEMRVCEHVVMLFTAARWQRRGIARRLLDAALEECRALNGTVRRLTVNSSPNAVPVYARLGFIADGPEQERDGIRHTPMTKLCDADAPPAV</sequence>
<proteinExistence type="predicted"/>
<dbReference type="AlphaFoldDB" id="Q314Q3"/>
<dbReference type="PANTHER" id="PTHR43451">
    <property type="entry name" value="ACETYLTRANSFERASE (GNAT) FAMILY PROTEIN"/>
    <property type="match status" value="1"/>
</dbReference>
<dbReference type="eggNOG" id="COG0454">
    <property type="taxonomic scope" value="Bacteria"/>
</dbReference>
<feature type="domain" description="N-acetyltransferase" evidence="1">
    <location>
        <begin position="8"/>
        <end position="160"/>
    </location>
</feature>
<dbReference type="Gene3D" id="3.40.630.30">
    <property type="match status" value="1"/>
</dbReference>